<protein>
    <recommendedName>
        <fullName evidence="3">Glycosyl transferase family 8</fullName>
    </recommendedName>
</protein>
<organism evidence="1 2">
    <name type="scientific">Pseudoalteromonas caenipelagi</name>
    <dbReference type="NCBI Taxonomy" id="2726988"/>
    <lineage>
        <taxon>Bacteria</taxon>
        <taxon>Pseudomonadati</taxon>
        <taxon>Pseudomonadota</taxon>
        <taxon>Gammaproteobacteria</taxon>
        <taxon>Alteromonadales</taxon>
        <taxon>Pseudoalteromonadaceae</taxon>
        <taxon>Pseudoalteromonas</taxon>
    </lineage>
</organism>
<evidence type="ECO:0008006" key="3">
    <source>
        <dbReference type="Google" id="ProtNLM"/>
    </source>
</evidence>
<reference evidence="1 2" key="1">
    <citation type="submission" date="2020-04" db="EMBL/GenBank/DDBJ databases">
        <title>Pseudoalteromonas caenipelagi sp. nov., isolated from a tidal flat.</title>
        <authorList>
            <person name="Park S."/>
            <person name="Yoon J.-H."/>
        </authorList>
    </citation>
    <scope>NUCLEOTIDE SEQUENCE [LARGE SCALE GENOMIC DNA]</scope>
    <source>
        <strain evidence="1 2">JBTF-M23</strain>
    </source>
</reference>
<dbReference type="AlphaFoldDB" id="A0A849V9N3"/>
<dbReference type="InterPro" id="IPR029044">
    <property type="entry name" value="Nucleotide-diphossugar_trans"/>
</dbReference>
<accession>A0A849V9N3</accession>
<comment type="caution">
    <text evidence="1">The sequence shown here is derived from an EMBL/GenBank/DDBJ whole genome shotgun (WGS) entry which is preliminary data.</text>
</comment>
<dbReference type="SUPFAM" id="SSF53448">
    <property type="entry name" value="Nucleotide-diphospho-sugar transferases"/>
    <property type="match status" value="1"/>
</dbReference>
<dbReference type="Proteomes" id="UP000586305">
    <property type="component" value="Unassembled WGS sequence"/>
</dbReference>
<dbReference type="EMBL" id="JABBPG010000001">
    <property type="protein sequence ID" value="NOU49343.1"/>
    <property type="molecule type" value="Genomic_DNA"/>
</dbReference>
<dbReference type="Gene3D" id="3.90.550.10">
    <property type="entry name" value="Spore Coat Polysaccharide Biosynthesis Protein SpsA, Chain A"/>
    <property type="match status" value="1"/>
</dbReference>
<evidence type="ECO:0000313" key="1">
    <source>
        <dbReference type="EMBL" id="NOU49343.1"/>
    </source>
</evidence>
<gene>
    <name evidence="1" type="ORF">HG263_02115</name>
</gene>
<evidence type="ECO:0000313" key="2">
    <source>
        <dbReference type="Proteomes" id="UP000586305"/>
    </source>
</evidence>
<sequence length="301" mass="34973">MPIQYKERQHSQLRQVLLYVAYGDDLLYYQGVKTSILSVLHHCKNNRQLEVVVISEKPDFFANYPVTHFTITPALKLDWSLNNRYHYRIKNRALAHAIDNLHLGANDKILALDTDTYLTKDINGLFDKINVHQSLMFLDEGPLTKKQFTEYRESYQSPIKLEGDEGYQISHQDHMWGSLMVGITASKRTLVDKADQLLVALHQWAPTVRTVEQFAISQVLSNDGELIEGKNYVHHYSHKGRKYFAQTNIEAFFANYGHYTFDTQLQYYPKLRLRRTLAAFLLEKFAKLTQSPKTTSRTKAI</sequence>
<proteinExistence type="predicted"/>
<dbReference type="RefSeq" id="WP_171624429.1">
    <property type="nucleotide sequence ID" value="NZ_JABBPG010000001.1"/>
</dbReference>
<name>A0A849V9N3_9GAMM</name>
<keyword evidence="2" id="KW-1185">Reference proteome</keyword>